<reference evidence="1 2" key="1">
    <citation type="journal article" date="2011" name="Stand. Genomic Sci.">
        <title>Complete genome sequence of Rhodospirillum rubrum type strain (S1).</title>
        <authorList>
            <person name="Munk A.C."/>
            <person name="Copeland A."/>
            <person name="Lucas S."/>
            <person name="Lapidus A."/>
            <person name="Del Rio T.G."/>
            <person name="Barry K."/>
            <person name="Detter J.C."/>
            <person name="Hammon N."/>
            <person name="Israni S."/>
            <person name="Pitluck S."/>
            <person name="Brettin T."/>
            <person name="Bruce D."/>
            <person name="Han C."/>
            <person name="Tapia R."/>
            <person name="Gilna P."/>
            <person name="Schmutz J."/>
            <person name="Larimer F."/>
            <person name="Land M."/>
            <person name="Kyrpides N.C."/>
            <person name="Mavromatis K."/>
            <person name="Richardson P."/>
            <person name="Rohde M."/>
            <person name="Goker M."/>
            <person name="Klenk H.P."/>
            <person name="Zhang Y."/>
            <person name="Roberts G.P."/>
            <person name="Reslewic S."/>
            <person name="Schwartz D.C."/>
        </authorList>
    </citation>
    <scope>NUCLEOTIDE SEQUENCE [LARGE SCALE GENOMIC DNA]</scope>
    <source>
        <strain evidence="2">ATCC 11170 / ATH 1.1.1 / DSM 467 / LMG 4362 / NCIMB 8255 / S1</strain>
    </source>
</reference>
<protein>
    <submittedName>
        <fullName evidence="1">Uncharacterized protein</fullName>
    </submittedName>
</protein>
<sequence>MWILGSRWPSLGGESVQLNDCFTKSDENYQTVWVVQQIVERTDGPPHARLVRQGEGAGSYRTISLSALRDTAFYRRVPPRPMPN</sequence>
<evidence type="ECO:0000313" key="1">
    <source>
        <dbReference type="EMBL" id="ABC22418.1"/>
    </source>
</evidence>
<name>Q2RTX7_RHORT</name>
<dbReference type="EMBL" id="CP000230">
    <property type="protein sequence ID" value="ABC22418.1"/>
    <property type="molecule type" value="Genomic_DNA"/>
</dbReference>
<dbReference type="PATRIC" id="fig|269796.9.peg.1695"/>
<dbReference type="EnsemblBacteria" id="ABC22418">
    <property type="protein sequence ID" value="ABC22418"/>
    <property type="gene ID" value="Rru_A1618"/>
</dbReference>
<organism evidence="1 2">
    <name type="scientific">Rhodospirillum rubrum (strain ATCC 11170 / ATH 1.1.1 / DSM 467 / LMG 4362 / NCIMB 8255 / S1)</name>
    <dbReference type="NCBI Taxonomy" id="269796"/>
    <lineage>
        <taxon>Bacteria</taxon>
        <taxon>Pseudomonadati</taxon>
        <taxon>Pseudomonadota</taxon>
        <taxon>Alphaproteobacteria</taxon>
        <taxon>Rhodospirillales</taxon>
        <taxon>Rhodospirillaceae</taxon>
        <taxon>Rhodospirillum</taxon>
    </lineage>
</organism>
<dbReference type="Proteomes" id="UP000001929">
    <property type="component" value="Chromosome"/>
</dbReference>
<keyword evidence="2" id="KW-1185">Reference proteome</keyword>
<proteinExistence type="predicted"/>
<accession>Q2RTX7</accession>
<dbReference type="RefSeq" id="WP_011389308.1">
    <property type="nucleotide sequence ID" value="NC_007643.1"/>
</dbReference>
<evidence type="ECO:0000313" key="2">
    <source>
        <dbReference type="Proteomes" id="UP000001929"/>
    </source>
</evidence>
<dbReference type="HOGENOM" id="CLU_193013_0_0_5"/>
<gene>
    <name evidence="1" type="ordered locus">Rru_A1618</name>
</gene>
<dbReference type="AlphaFoldDB" id="Q2RTX7"/>
<dbReference type="KEGG" id="rru:Rru_A1618"/>